<keyword evidence="2" id="KW-1185">Reference proteome</keyword>
<organism evidence="1 2">
    <name type="scientific">Streptomyces griseiscabiei</name>
    <dbReference type="NCBI Taxonomy" id="2993540"/>
    <lineage>
        <taxon>Bacteria</taxon>
        <taxon>Bacillati</taxon>
        <taxon>Actinomycetota</taxon>
        <taxon>Actinomycetes</taxon>
        <taxon>Kitasatosporales</taxon>
        <taxon>Streptomycetaceae</taxon>
        <taxon>Streptomyces</taxon>
    </lineage>
</organism>
<reference evidence="1 2" key="1">
    <citation type="journal article" date="2023" name="Microb. Genom.">
        <title>Mesoterricola silvestris gen. nov., sp. nov., Mesoterricola sediminis sp. nov., Geothrix oryzae sp. nov., Geothrix edaphica sp. nov., Geothrix rubra sp. nov., and Geothrix limicola sp. nov., six novel members of Acidobacteriota isolated from soils.</title>
        <authorList>
            <person name="Weisberg A.J."/>
            <person name="Pearce E."/>
            <person name="Kramer C.G."/>
            <person name="Chang J.H."/>
            <person name="Clarke C.R."/>
        </authorList>
    </citation>
    <scope>NUCLEOTIDE SEQUENCE [LARGE SCALE GENOMIC DNA]</scope>
    <source>
        <strain evidence="1 2">NRRL_B-2795</strain>
    </source>
</reference>
<protein>
    <submittedName>
        <fullName evidence="1">Uncharacterized protein</fullName>
    </submittedName>
</protein>
<sequence length="42" mass="4686">MEIPRPTCSGANQVAKGYELPEDAATETARYEVWFLVDSALR</sequence>
<gene>
    <name evidence="1" type="ORF">PV517_40595</name>
</gene>
<name>A0ABU4LI64_9ACTN</name>
<accession>A0ABU4LI64</accession>
<evidence type="ECO:0000313" key="2">
    <source>
        <dbReference type="Proteomes" id="UP001271723"/>
    </source>
</evidence>
<proteinExistence type="predicted"/>
<dbReference type="RefSeq" id="WP_256964744.1">
    <property type="nucleotide sequence ID" value="NZ_JAGJBZ010000004.1"/>
</dbReference>
<evidence type="ECO:0000313" key="1">
    <source>
        <dbReference type="EMBL" id="MDX2914955.1"/>
    </source>
</evidence>
<dbReference type="Proteomes" id="UP001271723">
    <property type="component" value="Unassembled WGS sequence"/>
</dbReference>
<comment type="caution">
    <text evidence="1">The sequence shown here is derived from an EMBL/GenBank/DDBJ whole genome shotgun (WGS) entry which is preliminary data.</text>
</comment>
<dbReference type="EMBL" id="JARAVY010000024">
    <property type="protein sequence ID" value="MDX2914955.1"/>
    <property type="molecule type" value="Genomic_DNA"/>
</dbReference>